<dbReference type="EMBL" id="CP018191">
    <property type="protein sequence ID" value="APH55187.1"/>
    <property type="molecule type" value="Genomic_DNA"/>
</dbReference>
<sequence>MQAHELSGAPWHHPVFWVAVAFVLFFVLFGRKIWGVLTSKLDSYADEVRQNLDEARKLRREAEAMLEDARRRKEQALAEAKRLLESAHAEAARAAKALSDDAEASIRRREKMANDRIAAAEKAAVDEVRFAAADIASRAAKDILTREFGPQADAALIDSAISKLPQALRAA</sequence>
<comment type="function">
    <text evidence="11">Component of the F(0) channel, it forms part of the peripheral stalk, linking F(1) to F(0). The b'-subunit is a diverged and duplicated form of b found in plants and photosynthetic bacteria.</text>
</comment>
<dbReference type="GO" id="GO:0045259">
    <property type="term" value="C:proton-transporting ATP synthase complex"/>
    <property type="evidence" value="ECO:0007669"/>
    <property type="project" value="UniProtKB-KW"/>
</dbReference>
<comment type="similarity">
    <text evidence="1 13 14">Belongs to the ATPase B chain family.</text>
</comment>
<evidence type="ECO:0000313" key="16">
    <source>
        <dbReference type="EMBL" id="APH55187.1"/>
    </source>
</evidence>
<keyword evidence="3 13" id="KW-0138">CF(0)</keyword>
<evidence type="ECO:0000256" key="10">
    <source>
        <dbReference type="ARBA" id="ARBA00025198"/>
    </source>
</evidence>
<dbReference type="HAMAP" id="MF_01398">
    <property type="entry name" value="ATP_synth_b_bprime"/>
    <property type="match status" value="1"/>
</dbReference>
<name>A0AAC9P937_9PROT</name>
<gene>
    <name evidence="13" type="primary">atpF</name>
    <name evidence="16" type="ORF">GbCGDNIH9_1870</name>
</gene>
<evidence type="ECO:0000256" key="5">
    <source>
        <dbReference type="ARBA" id="ARBA00022781"/>
    </source>
</evidence>
<evidence type="ECO:0000256" key="15">
    <source>
        <dbReference type="SAM" id="Coils"/>
    </source>
</evidence>
<reference evidence="17" key="1">
    <citation type="submission" date="2016-11" db="EMBL/GenBank/DDBJ databases">
        <title>Comparative genomic and phenotypic analysis of Granulibacter bethesdensis clinical isolates from patients with chronic granulomatous disease.</title>
        <authorList>
            <person name="Zarember K.A."/>
            <person name="Porcella S.F."/>
            <person name="Chu J."/>
            <person name="Ding L."/>
            <person name="Dahlstrom E."/>
            <person name="Barbian K."/>
            <person name="Martens C."/>
            <person name="Sykora L."/>
            <person name="Kramer S."/>
            <person name="Pettinato A.M."/>
            <person name="Hong H."/>
            <person name="Wald G."/>
            <person name="Berg L.J."/>
            <person name="Rogge L.S."/>
            <person name="Greenberg D.E."/>
            <person name="Falcone E.L."/>
            <person name="Neves J.F."/>
            <person name="Simoes M.J."/>
            <person name="Casal M."/>
            <person name="Rodriguez-Lopez F.C."/>
            <person name="Zelazny A."/>
            <person name="Gallin J.I."/>
            <person name="Holland S.M."/>
        </authorList>
    </citation>
    <scope>NUCLEOTIDE SEQUENCE [LARGE SCALE GENOMIC DNA]</scope>
    <source>
        <strain evidence="17">NIH9.1</strain>
    </source>
</reference>
<dbReference type="PANTHER" id="PTHR33445:SF1">
    <property type="entry name" value="ATP SYNTHASE SUBUNIT B"/>
    <property type="match status" value="1"/>
</dbReference>
<evidence type="ECO:0000256" key="14">
    <source>
        <dbReference type="RuleBase" id="RU003848"/>
    </source>
</evidence>
<evidence type="ECO:0000256" key="11">
    <source>
        <dbReference type="ARBA" id="ARBA00025614"/>
    </source>
</evidence>
<evidence type="ECO:0000256" key="2">
    <source>
        <dbReference type="ARBA" id="ARBA00022448"/>
    </source>
</evidence>
<accession>A0AAC9P937</accession>
<dbReference type="InterPro" id="IPR002146">
    <property type="entry name" value="ATP_synth_b/b'su_bac/chlpt"/>
</dbReference>
<comment type="function">
    <text evidence="10 13">F(1)F(0) ATP synthase produces ATP from ADP in the presence of a proton or sodium gradient. F-type ATPases consist of two structural domains, F(1) containing the extramembraneous catalytic core and F(0) containing the membrane proton channel, linked together by a central stalk and a peripheral stalk. During catalysis, ATP synthesis in the catalytic domain of F(1) is coupled via a rotary mechanism of the central stalk subunits to proton translocation.</text>
</comment>
<evidence type="ECO:0000256" key="7">
    <source>
        <dbReference type="ARBA" id="ARBA00023065"/>
    </source>
</evidence>
<dbReference type="InterPro" id="IPR050059">
    <property type="entry name" value="ATP_synthase_B_chain"/>
</dbReference>
<evidence type="ECO:0000256" key="6">
    <source>
        <dbReference type="ARBA" id="ARBA00022989"/>
    </source>
</evidence>
<dbReference type="AlphaFoldDB" id="A0AAC9P937"/>
<proteinExistence type="inferred from homology"/>
<dbReference type="GO" id="GO:0046961">
    <property type="term" value="F:proton-transporting ATPase activity, rotational mechanism"/>
    <property type="evidence" value="ECO:0007669"/>
    <property type="project" value="TreeGrafter"/>
</dbReference>
<evidence type="ECO:0000256" key="8">
    <source>
        <dbReference type="ARBA" id="ARBA00023136"/>
    </source>
</evidence>
<dbReference type="GO" id="GO:0005886">
    <property type="term" value="C:plasma membrane"/>
    <property type="evidence" value="ECO:0007669"/>
    <property type="project" value="UniProtKB-SubCell"/>
</dbReference>
<keyword evidence="15" id="KW-0175">Coiled coil</keyword>
<protein>
    <recommendedName>
        <fullName evidence="13">ATP synthase subunit b</fullName>
    </recommendedName>
    <alternativeName>
        <fullName evidence="13">ATP synthase F(0) sector subunit b</fullName>
    </alternativeName>
    <alternativeName>
        <fullName evidence="13">ATPase subunit I</fullName>
    </alternativeName>
    <alternativeName>
        <fullName evidence="13">F-type ATPase subunit b</fullName>
        <shortName evidence="13">F-ATPase subunit b</shortName>
    </alternativeName>
</protein>
<evidence type="ECO:0000256" key="13">
    <source>
        <dbReference type="HAMAP-Rule" id="MF_01398"/>
    </source>
</evidence>
<evidence type="ECO:0000256" key="9">
    <source>
        <dbReference type="ARBA" id="ARBA00023310"/>
    </source>
</evidence>
<keyword evidence="4 13" id="KW-0812">Transmembrane</keyword>
<comment type="subunit">
    <text evidence="13">F-type ATPases have 2 components, F(1) - the catalytic core - and F(0) - the membrane proton channel. F(1) has five subunits: alpha(3), beta(3), gamma(1), delta(1), epsilon(1). F(0) has three main subunits: a(1), b(2) and c(10-14). The alpha and beta chains form an alternating ring which encloses part of the gamma chain. F(1) is attached to F(0) by a central stalk formed by the gamma and epsilon chains, while a peripheral stalk is formed by the delta and b chains.</text>
</comment>
<keyword evidence="9 13" id="KW-0066">ATP synthesis</keyword>
<dbReference type="GO" id="GO:0012505">
    <property type="term" value="C:endomembrane system"/>
    <property type="evidence" value="ECO:0007669"/>
    <property type="project" value="UniProtKB-SubCell"/>
</dbReference>
<keyword evidence="2 13" id="KW-0813">Transport</keyword>
<evidence type="ECO:0000313" key="17">
    <source>
        <dbReference type="Proteomes" id="UP000182373"/>
    </source>
</evidence>
<keyword evidence="13" id="KW-1003">Cell membrane</keyword>
<feature type="coiled-coil region" evidence="15">
    <location>
        <begin position="41"/>
        <end position="97"/>
    </location>
</feature>
<dbReference type="Proteomes" id="UP000182373">
    <property type="component" value="Chromosome"/>
</dbReference>
<dbReference type="Pfam" id="PF00430">
    <property type="entry name" value="ATP-synt_B"/>
    <property type="match status" value="1"/>
</dbReference>
<keyword evidence="5 13" id="KW-0375">Hydrogen ion transport</keyword>
<dbReference type="GO" id="GO:0046933">
    <property type="term" value="F:proton-transporting ATP synthase activity, rotational mechanism"/>
    <property type="evidence" value="ECO:0007669"/>
    <property type="project" value="UniProtKB-UniRule"/>
</dbReference>
<dbReference type="PANTHER" id="PTHR33445">
    <property type="entry name" value="ATP SYNTHASE SUBUNIT B', CHLOROPLASTIC"/>
    <property type="match status" value="1"/>
</dbReference>
<dbReference type="GO" id="GO:0016787">
    <property type="term" value="F:hydrolase activity"/>
    <property type="evidence" value="ECO:0007669"/>
    <property type="project" value="UniProtKB-KW"/>
</dbReference>
<keyword evidence="7 13" id="KW-0406">Ion transport</keyword>
<feature type="transmembrane region" description="Helical" evidence="13">
    <location>
        <begin position="15"/>
        <end position="34"/>
    </location>
</feature>
<dbReference type="CDD" id="cd06503">
    <property type="entry name" value="ATP-synt_Fo_b"/>
    <property type="match status" value="1"/>
</dbReference>
<comment type="subcellular location">
    <subcellularLocation>
        <location evidence="13">Cell membrane</location>
        <topology evidence="13">Single-pass membrane protein</topology>
    </subcellularLocation>
    <subcellularLocation>
        <location evidence="12">Endomembrane system</location>
        <topology evidence="12">Single-pass membrane protein</topology>
    </subcellularLocation>
</comment>
<keyword evidence="8 13" id="KW-0472">Membrane</keyword>
<dbReference type="RefSeq" id="WP_072573024.1">
    <property type="nucleotide sequence ID" value="NZ_CP018191.1"/>
</dbReference>
<evidence type="ECO:0000256" key="1">
    <source>
        <dbReference type="ARBA" id="ARBA00005513"/>
    </source>
</evidence>
<organism evidence="16 17">
    <name type="scientific">Granulibacter bethesdensis</name>
    <dbReference type="NCBI Taxonomy" id="364410"/>
    <lineage>
        <taxon>Bacteria</taxon>
        <taxon>Pseudomonadati</taxon>
        <taxon>Pseudomonadota</taxon>
        <taxon>Alphaproteobacteria</taxon>
        <taxon>Acetobacterales</taxon>
        <taxon>Acetobacteraceae</taxon>
        <taxon>Granulibacter</taxon>
    </lineage>
</organism>
<evidence type="ECO:0000256" key="3">
    <source>
        <dbReference type="ARBA" id="ARBA00022547"/>
    </source>
</evidence>
<evidence type="ECO:0000256" key="4">
    <source>
        <dbReference type="ARBA" id="ARBA00022692"/>
    </source>
</evidence>
<evidence type="ECO:0000256" key="12">
    <source>
        <dbReference type="ARBA" id="ARBA00037847"/>
    </source>
</evidence>
<keyword evidence="6 13" id="KW-1133">Transmembrane helix</keyword>
<keyword evidence="16" id="KW-0378">Hydrolase</keyword>